<keyword evidence="4 6" id="KW-0472">Membrane</keyword>
<feature type="transmembrane region" description="Helical" evidence="6">
    <location>
        <begin position="349"/>
        <end position="371"/>
    </location>
</feature>
<comment type="subcellular location">
    <subcellularLocation>
        <location evidence="1">Membrane</location>
        <topology evidence="1">Multi-pass membrane protein</topology>
    </subcellularLocation>
</comment>
<comment type="caution">
    <text evidence="7">The sequence shown here is derived from an EMBL/GenBank/DDBJ whole genome shotgun (WGS) entry which is preliminary data.</text>
</comment>
<dbReference type="PANTHER" id="PTHR11785">
    <property type="entry name" value="AMINO ACID TRANSPORTER"/>
    <property type="match status" value="1"/>
</dbReference>
<feature type="transmembrane region" description="Helical" evidence="6">
    <location>
        <begin position="311"/>
        <end position="329"/>
    </location>
</feature>
<reference evidence="7 8" key="1">
    <citation type="submission" date="2019-04" db="EMBL/GenBank/DDBJ databases">
        <title>High contiguity whole genome sequence and gene annotation resource for two Venturia nashicola isolates.</title>
        <authorList>
            <person name="Prokchorchik M."/>
            <person name="Won K."/>
            <person name="Lee Y."/>
            <person name="Choi E.D."/>
            <person name="Segonzac C."/>
            <person name="Sohn K.H."/>
        </authorList>
    </citation>
    <scope>NUCLEOTIDE SEQUENCE [LARGE SCALE GENOMIC DNA]</scope>
    <source>
        <strain evidence="7 8">PRI2</strain>
    </source>
</reference>
<feature type="transmembrane region" description="Helical" evidence="6">
    <location>
        <begin position="498"/>
        <end position="522"/>
    </location>
</feature>
<organism evidence="7 8">
    <name type="scientific">Venturia nashicola</name>
    <dbReference type="NCBI Taxonomy" id="86259"/>
    <lineage>
        <taxon>Eukaryota</taxon>
        <taxon>Fungi</taxon>
        <taxon>Dikarya</taxon>
        <taxon>Ascomycota</taxon>
        <taxon>Pezizomycotina</taxon>
        <taxon>Dothideomycetes</taxon>
        <taxon>Pleosporomycetidae</taxon>
        <taxon>Venturiales</taxon>
        <taxon>Venturiaceae</taxon>
        <taxon>Venturia</taxon>
    </lineage>
</organism>
<dbReference type="GO" id="GO:0016020">
    <property type="term" value="C:membrane"/>
    <property type="evidence" value="ECO:0007669"/>
    <property type="project" value="UniProtKB-SubCell"/>
</dbReference>
<feature type="compositionally biased region" description="Low complexity" evidence="5">
    <location>
        <begin position="11"/>
        <end position="40"/>
    </location>
</feature>
<dbReference type="PANTHER" id="PTHR11785:SF512">
    <property type="entry name" value="SOBREMESA, ISOFORM B"/>
    <property type="match status" value="1"/>
</dbReference>
<keyword evidence="3 6" id="KW-1133">Transmembrane helix</keyword>
<evidence type="ECO:0000256" key="3">
    <source>
        <dbReference type="ARBA" id="ARBA00022989"/>
    </source>
</evidence>
<feature type="region of interest" description="Disordered" evidence="5">
    <location>
        <begin position="1"/>
        <end position="62"/>
    </location>
</feature>
<evidence type="ECO:0000256" key="2">
    <source>
        <dbReference type="ARBA" id="ARBA00022692"/>
    </source>
</evidence>
<dbReference type="Proteomes" id="UP000298493">
    <property type="component" value="Unassembled WGS sequence"/>
</dbReference>
<proteinExistence type="predicted"/>
<evidence type="ECO:0000313" key="7">
    <source>
        <dbReference type="EMBL" id="TID19934.1"/>
    </source>
</evidence>
<evidence type="ECO:0000256" key="6">
    <source>
        <dbReference type="SAM" id="Phobius"/>
    </source>
</evidence>
<dbReference type="GO" id="GO:0015179">
    <property type="term" value="F:L-amino acid transmembrane transporter activity"/>
    <property type="evidence" value="ECO:0007669"/>
    <property type="project" value="TreeGrafter"/>
</dbReference>
<dbReference type="STRING" id="86259.A0A4Z1PBM8"/>
<evidence type="ECO:0000256" key="4">
    <source>
        <dbReference type="ARBA" id="ARBA00023136"/>
    </source>
</evidence>
<dbReference type="InterPro" id="IPR050598">
    <property type="entry name" value="AminoAcid_Transporter"/>
</dbReference>
<protein>
    <submittedName>
        <fullName evidence="7">Y+L amino acid transporter 2</fullName>
    </submittedName>
</protein>
<dbReference type="InterPro" id="IPR002293">
    <property type="entry name" value="AA/rel_permease1"/>
</dbReference>
<keyword evidence="8" id="KW-1185">Reference proteome</keyword>
<feature type="transmembrane region" description="Helical" evidence="6">
    <location>
        <begin position="560"/>
        <end position="576"/>
    </location>
</feature>
<evidence type="ECO:0000256" key="1">
    <source>
        <dbReference type="ARBA" id="ARBA00004141"/>
    </source>
</evidence>
<dbReference type="Gene3D" id="1.20.1740.10">
    <property type="entry name" value="Amino acid/polyamine transporter I"/>
    <property type="match status" value="1"/>
</dbReference>
<feature type="transmembrane region" description="Helical" evidence="6">
    <location>
        <begin position="117"/>
        <end position="139"/>
    </location>
</feature>
<feature type="transmembrane region" description="Helical" evidence="6">
    <location>
        <begin position="534"/>
        <end position="554"/>
    </location>
</feature>
<gene>
    <name evidence="7" type="ORF">E6O75_ATG07394</name>
</gene>
<dbReference type="Pfam" id="PF13520">
    <property type="entry name" value="AA_permease_2"/>
    <property type="match status" value="1"/>
</dbReference>
<name>A0A4Z1PBM8_9PEZI</name>
<feature type="transmembrane region" description="Helical" evidence="6">
    <location>
        <begin position="192"/>
        <end position="220"/>
    </location>
</feature>
<feature type="transmembrane region" description="Helical" evidence="6">
    <location>
        <begin position="271"/>
        <end position="291"/>
    </location>
</feature>
<keyword evidence="2 6" id="KW-0812">Transmembrane</keyword>
<dbReference type="FunFam" id="1.20.1740.10:FF:000042">
    <property type="entry name" value="Similar to amino acid transporter"/>
    <property type="match status" value="1"/>
</dbReference>
<feature type="transmembrane region" description="Helical" evidence="6">
    <location>
        <begin position="470"/>
        <end position="492"/>
    </location>
</feature>
<accession>A0A4Z1PBM8</accession>
<evidence type="ECO:0000256" key="5">
    <source>
        <dbReference type="SAM" id="MobiDB-lite"/>
    </source>
</evidence>
<dbReference type="AlphaFoldDB" id="A0A4Z1PBM8"/>
<feature type="transmembrane region" description="Helical" evidence="6">
    <location>
        <begin position="391"/>
        <end position="412"/>
    </location>
</feature>
<feature type="transmembrane region" description="Helical" evidence="6">
    <location>
        <begin position="151"/>
        <end position="171"/>
    </location>
</feature>
<dbReference type="EMBL" id="SNSC02000011">
    <property type="protein sequence ID" value="TID19934.1"/>
    <property type="molecule type" value="Genomic_DNA"/>
</dbReference>
<sequence length="606" mass="64317">MTPPGQRDSLELASLASTTTPSRRSSISSSPSGTPSSRKLSFSDEDALAPSGPNRATRGRQERSYSVSSAFDFASNLFPLSQTSGGYTAIGTPAAGGLDATQVLNGGSLEKHKSLTFLNGLSLVIGLIIGSGIFSSPASVNINAGSPGASLIVWAVAGILAWTGAASYAELGGAIPLNGGAQVYLSKIFGEWAGFLFTWCAVCVLKPGSAAIIAIIFGEYFVRAIIGPDAMDNVWLNKGVALTGLVLVTLLNCVSTKLGTRSADVFMFMKFLALLGITIMGIVVAVTGFSLDSTANDDWKSHGWFDGTTSNISNWAVALYAGLWAFDGWDNVNYVAGEFINPTRDLPRVIHTSLPLVIISYLLANVAYFFVLPTAVINSSNTVAVAFGRQVFGRVGSLILALAVSGSCFGALNATTFTSGRLVYAAGKEGYLPSLFGRIGVGSRTAVRLDAAGRGTGSGKMLKYISDDSGLFFTPIYAMLLNAALTAAYVLVGEFGTLLTFYGVAGYTFYFFTVLGLIVLRVREPHLERPYKTWITTPIIFCCVSLFLLSRAVFAQPLQTLIVIGFVAAGVPVYWFKVRRGKPARGLNGASEKSVGWKFWRRWGRG</sequence>
<dbReference type="OrthoDB" id="10062876at2759"/>
<feature type="transmembrane region" description="Helical" evidence="6">
    <location>
        <begin position="240"/>
        <end position="259"/>
    </location>
</feature>
<evidence type="ECO:0000313" key="8">
    <source>
        <dbReference type="Proteomes" id="UP000298493"/>
    </source>
</evidence>